<dbReference type="AlphaFoldDB" id="A0A2H0VFJ6"/>
<name>A0A2H0VFJ6_9BACT</name>
<dbReference type="SUPFAM" id="SSF55144">
    <property type="entry name" value="LigT-like"/>
    <property type="match status" value="1"/>
</dbReference>
<evidence type="ECO:0000259" key="3">
    <source>
        <dbReference type="Pfam" id="PF02834"/>
    </source>
</evidence>
<comment type="function">
    <text evidence="2">Hydrolyzes RNA 2',3'-cyclic phosphodiester to an RNA 2'-phosphomonoester.</text>
</comment>
<dbReference type="InterPro" id="IPR009097">
    <property type="entry name" value="Cyclic_Pdiesterase"/>
</dbReference>
<dbReference type="Gene3D" id="3.90.1140.10">
    <property type="entry name" value="Cyclic phosphodiesterase"/>
    <property type="match status" value="1"/>
</dbReference>
<evidence type="ECO:0000313" key="4">
    <source>
        <dbReference type="EMBL" id="PIR97875.1"/>
    </source>
</evidence>
<dbReference type="NCBIfam" id="TIGR02258">
    <property type="entry name" value="2_5_ligase"/>
    <property type="match status" value="1"/>
</dbReference>
<feature type="short sequence motif" description="HXTX 2" evidence="2">
    <location>
        <begin position="125"/>
        <end position="128"/>
    </location>
</feature>
<dbReference type="EMBL" id="PFAH01000008">
    <property type="protein sequence ID" value="PIR97875.1"/>
    <property type="molecule type" value="Genomic_DNA"/>
</dbReference>
<evidence type="ECO:0000313" key="5">
    <source>
        <dbReference type="Proteomes" id="UP000231466"/>
    </source>
</evidence>
<feature type="active site" description="Proton acceptor" evidence="2">
    <location>
        <position position="125"/>
    </location>
</feature>
<evidence type="ECO:0000256" key="1">
    <source>
        <dbReference type="ARBA" id="ARBA00022801"/>
    </source>
</evidence>
<comment type="similarity">
    <text evidence="2">Belongs to the 2H phosphoesterase superfamily. ThpR family.</text>
</comment>
<sequence length="180" mass="20753">MKKLFVSIDLSDEIAGYLAGFVKHLPRVHECRLVPHENYHITANFIGYVGEDIIGEIKTRLEKVSLSNGPFYLELEKMIAGPPNKTPRQIWAVLNESPQYNKLTNNLRESLIQFSDSKLKEMIPHVTLVRCYKPDKNLRQFEREIEPGRSMLVGNLFLMESIQASKGVYYKPLAEYKLRG</sequence>
<dbReference type="PANTHER" id="PTHR35561">
    <property type="entry name" value="RNA 2',3'-CYCLIC PHOSPHODIESTERASE"/>
    <property type="match status" value="1"/>
</dbReference>
<dbReference type="InterPro" id="IPR004175">
    <property type="entry name" value="RNA_CPDase"/>
</dbReference>
<dbReference type="GO" id="GO:0008664">
    <property type="term" value="F:RNA 2',3'-cyclic 3'-phosphodiesterase activity"/>
    <property type="evidence" value="ECO:0007669"/>
    <property type="project" value="UniProtKB-EC"/>
</dbReference>
<dbReference type="InterPro" id="IPR014051">
    <property type="entry name" value="Phosphoesterase_HXTX"/>
</dbReference>
<comment type="caution">
    <text evidence="4">The sequence shown here is derived from an EMBL/GenBank/DDBJ whole genome shotgun (WGS) entry which is preliminary data.</text>
</comment>
<feature type="active site" description="Proton donor" evidence="2">
    <location>
        <position position="40"/>
    </location>
</feature>
<proteinExistence type="inferred from homology"/>
<protein>
    <recommendedName>
        <fullName evidence="2">RNA 2',3'-cyclic phosphodiesterase</fullName>
        <shortName evidence="2">RNA 2',3'-CPDase</shortName>
        <ecNumber evidence="2">3.1.4.58</ecNumber>
    </recommendedName>
</protein>
<dbReference type="GO" id="GO:0004113">
    <property type="term" value="F:2',3'-cyclic-nucleotide 3'-phosphodiesterase activity"/>
    <property type="evidence" value="ECO:0007669"/>
    <property type="project" value="InterPro"/>
</dbReference>
<dbReference type="HAMAP" id="MF_01940">
    <property type="entry name" value="RNA_CPDase"/>
    <property type="match status" value="1"/>
</dbReference>
<reference evidence="5" key="1">
    <citation type="submission" date="2017-09" db="EMBL/GenBank/DDBJ databases">
        <title>Depth-based differentiation of microbial function through sediment-hosted aquifers and enrichment of novel symbionts in the deep terrestrial subsurface.</title>
        <authorList>
            <person name="Probst A.J."/>
            <person name="Ladd B."/>
            <person name="Jarett J.K."/>
            <person name="Geller-Mcgrath D.E."/>
            <person name="Sieber C.M.K."/>
            <person name="Emerson J.B."/>
            <person name="Anantharaman K."/>
            <person name="Thomas B.C."/>
            <person name="Malmstrom R."/>
            <person name="Stieglmeier M."/>
            <person name="Klingl A."/>
            <person name="Woyke T."/>
            <person name="Ryan C.M."/>
            <person name="Banfield J.F."/>
        </authorList>
    </citation>
    <scope>NUCLEOTIDE SEQUENCE [LARGE SCALE GENOMIC DNA]</scope>
</reference>
<evidence type="ECO:0000256" key="2">
    <source>
        <dbReference type="HAMAP-Rule" id="MF_01940"/>
    </source>
</evidence>
<dbReference type="PANTHER" id="PTHR35561:SF1">
    <property type="entry name" value="RNA 2',3'-CYCLIC PHOSPHODIESTERASE"/>
    <property type="match status" value="1"/>
</dbReference>
<dbReference type="Pfam" id="PF02834">
    <property type="entry name" value="LigT_PEase"/>
    <property type="match status" value="1"/>
</dbReference>
<accession>A0A2H0VFJ6</accession>
<feature type="short sequence motif" description="HXTX 1" evidence="2">
    <location>
        <begin position="40"/>
        <end position="43"/>
    </location>
</feature>
<feature type="domain" description="Phosphoesterase HXTX" evidence="3">
    <location>
        <begin position="8"/>
        <end position="91"/>
    </location>
</feature>
<dbReference type="EC" id="3.1.4.58" evidence="2"/>
<keyword evidence="1 2" id="KW-0378">Hydrolase</keyword>
<gene>
    <name evidence="4" type="ORF">COT89_02275</name>
</gene>
<dbReference type="Proteomes" id="UP000231466">
    <property type="component" value="Unassembled WGS sequence"/>
</dbReference>
<comment type="catalytic activity">
    <reaction evidence="2">
        <text>a 3'-end 2',3'-cyclophospho-ribonucleotide-RNA + H2O = a 3'-end 2'-phospho-ribonucleotide-RNA + H(+)</text>
        <dbReference type="Rhea" id="RHEA:11828"/>
        <dbReference type="Rhea" id="RHEA-COMP:10464"/>
        <dbReference type="Rhea" id="RHEA-COMP:17353"/>
        <dbReference type="ChEBI" id="CHEBI:15377"/>
        <dbReference type="ChEBI" id="CHEBI:15378"/>
        <dbReference type="ChEBI" id="CHEBI:83064"/>
        <dbReference type="ChEBI" id="CHEBI:173113"/>
        <dbReference type="EC" id="3.1.4.58"/>
    </reaction>
</comment>
<organism evidence="4 5">
    <name type="scientific">Candidatus Colwellbacteria bacterium CG10_big_fil_rev_8_21_14_0_10_42_22</name>
    <dbReference type="NCBI Taxonomy" id="1974540"/>
    <lineage>
        <taxon>Bacteria</taxon>
        <taxon>Candidatus Colwelliibacteriota</taxon>
    </lineage>
</organism>